<evidence type="ECO:0000259" key="1">
    <source>
        <dbReference type="SMART" id="SM00382"/>
    </source>
</evidence>
<dbReference type="InterPro" id="IPR003593">
    <property type="entry name" value="AAA+_ATPase"/>
</dbReference>
<name>A0ABY4SHA8_AQUTE</name>
<dbReference type="CDD" id="cd00009">
    <property type="entry name" value="AAA"/>
    <property type="match status" value="1"/>
</dbReference>
<dbReference type="InterPro" id="IPR011704">
    <property type="entry name" value="ATPase_dyneun-rel_AAA"/>
</dbReference>
<evidence type="ECO:0000313" key="2">
    <source>
        <dbReference type="EMBL" id="URI10715.1"/>
    </source>
</evidence>
<dbReference type="SUPFAM" id="SSF52540">
    <property type="entry name" value="P-loop containing nucleoside triphosphate hydrolases"/>
    <property type="match status" value="1"/>
</dbReference>
<reference evidence="2" key="1">
    <citation type="submission" date="2022-05" db="EMBL/GenBank/DDBJ databases">
        <title>An RpoN-dependent PEP-CTERM gene is involved in floc formation of an Aquincola tertiaricarbonis strain.</title>
        <authorList>
            <person name="Qiu D."/>
            <person name="Xia M."/>
        </authorList>
    </citation>
    <scope>NUCLEOTIDE SEQUENCE</scope>
    <source>
        <strain evidence="2">RN12</strain>
    </source>
</reference>
<dbReference type="InterPro" id="IPR027417">
    <property type="entry name" value="P-loop_NTPase"/>
</dbReference>
<dbReference type="Proteomes" id="UP001056201">
    <property type="component" value="Chromosome 2"/>
</dbReference>
<dbReference type="RefSeq" id="WP_250198920.1">
    <property type="nucleotide sequence ID" value="NZ_CP097636.1"/>
</dbReference>
<feature type="domain" description="AAA+ ATPase" evidence="1">
    <location>
        <begin position="76"/>
        <end position="267"/>
    </location>
</feature>
<organism evidence="2 3">
    <name type="scientific">Aquincola tertiaricarbonis</name>
    <dbReference type="NCBI Taxonomy" id="391953"/>
    <lineage>
        <taxon>Bacteria</taxon>
        <taxon>Pseudomonadati</taxon>
        <taxon>Pseudomonadota</taxon>
        <taxon>Betaproteobacteria</taxon>
        <taxon>Burkholderiales</taxon>
        <taxon>Sphaerotilaceae</taxon>
        <taxon>Aquincola</taxon>
    </lineage>
</organism>
<dbReference type="EMBL" id="CP097636">
    <property type="protein sequence ID" value="URI10715.1"/>
    <property type="molecule type" value="Genomic_DNA"/>
</dbReference>
<sequence>MTEPTDWRLFLGTRVPHDGITRLPDPPPWRPYRTDHVVAERHIPADDQLPPAMQQRGRTFQATPEIVEMVNAALYLRRPLLVTGNPGTGKSSLVDAVAWELRLGEPLRWSITSRSTLRDGLYTYDAVGRLHATQQALTEREAGQPVPDELPMSQFLRLGPLGTALLPTQVPRALLIDEIDKADLDLPNDLLNVLEEGEFEIPELARQKDATVPVRLHGGGPGDTYPVTGGRVQAQQFPLVVFTSNGEREFPPAFLRRCLRLQMPDPCQDVTRLTQVVQAHLAEYFQGELAAEVQQRIADFAQRAATERLATDQLLNAVLLVVGRAGLPAEQKEALVKRVTQPLG</sequence>
<gene>
    <name evidence="2" type="ORF">MW290_17140</name>
</gene>
<protein>
    <submittedName>
        <fullName evidence="2">MoxR family ATPase</fullName>
    </submittedName>
</protein>
<accession>A0ABY4SHA8</accession>
<dbReference type="SMART" id="SM00382">
    <property type="entry name" value="AAA"/>
    <property type="match status" value="1"/>
</dbReference>
<evidence type="ECO:0000313" key="3">
    <source>
        <dbReference type="Proteomes" id="UP001056201"/>
    </source>
</evidence>
<keyword evidence="3" id="KW-1185">Reference proteome</keyword>
<proteinExistence type="predicted"/>
<dbReference type="Pfam" id="PF07728">
    <property type="entry name" value="AAA_5"/>
    <property type="match status" value="1"/>
</dbReference>
<dbReference type="Gene3D" id="3.40.50.300">
    <property type="entry name" value="P-loop containing nucleotide triphosphate hydrolases"/>
    <property type="match status" value="1"/>
</dbReference>